<evidence type="ECO:0000313" key="1">
    <source>
        <dbReference type="EMBL" id="MPC48333.1"/>
    </source>
</evidence>
<dbReference type="AlphaFoldDB" id="A0A5B7FTQ3"/>
<accession>A0A5B7FTQ3</accession>
<evidence type="ECO:0000313" key="2">
    <source>
        <dbReference type="Proteomes" id="UP000324222"/>
    </source>
</evidence>
<protein>
    <submittedName>
        <fullName evidence="1">Uncharacterized protein</fullName>
    </submittedName>
</protein>
<comment type="caution">
    <text evidence="1">The sequence shown here is derived from an EMBL/GenBank/DDBJ whole genome shotgun (WGS) entry which is preliminary data.</text>
</comment>
<gene>
    <name evidence="1" type="ORF">E2C01_042100</name>
</gene>
<name>A0A5B7FTQ3_PORTR</name>
<proteinExistence type="predicted"/>
<reference evidence="1 2" key="1">
    <citation type="submission" date="2019-05" db="EMBL/GenBank/DDBJ databases">
        <title>Another draft genome of Portunus trituberculatus and its Hox gene families provides insights of decapod evolution.</title>
        <authorList>
            <person name="Jeong J.-H."/>
            <person name="Song I."/>
            <person name="Kim S."/>
            <person name="Choi T."/>
            <person name="Kim D."/>
            <person name="Ryu S."/>
            <person name="Kim W."/>
        </authorList>
    </citation>
    <scope>NUCLEOTIDE SEQUENCE [LARGE SCALE GENOMIC DNA]</scope>
    <source>
        <tissue evidence="1">Muscle</tissue>
    </source>
</reference>
<organism evidence="1 2">
    <name type="scientific">Portunus trituberculatus</name>
    <name type="common">Swimming crab</name>
    <name type="synonym">Neptunus trituberculatus</name>
    <dbReference type="NCBI Taxonomy" id="210409"/>
    <lineage>
        <taxon>Eukaryota</taxon>
        <taxon>Metazoa</taxon>
        <taxon>Ecdysozoa</taxon>
        <taxon>Arthropoda</taxon>
        <taxon>Crustacea</taxon>
        <taxon>Multicrustacea</taxon>
        <taxon>Malacostraca</taxon>
        <taxon>Eumalacostraca</taxon>
        <taxon>Eucarida</taxon>
        <taxon>Decapoda</taxon>
        <taxon>Pleocyemata</taxon>
        <taxon>Brachyura</taxon>
        <taxon>Eubrachyura</taxon>
        <taxon>Portunoidea</taxon>
        <taxon>Portunidae</taxon>
        <taxon>Portuninae</taxon>
        <taxon>Portunus</taxon>
    </lineage>
</organism>
<keyword evidence="2" id="KW-1185">Reference proteome</keyword>
<dbReference type="EMBL" id="VSRR010008228">
    <property type="protein sequence ID" value="MPC48333.1"/>
    <property type="molecule type" value="Genomic_DNA"/>
</dbReference>
<sequence>MMNQLAVKELRHFCKSRTQLTNYSISSVGFLHSPEYYQTDHLIKKDYRRISISYYIGERFRCWTCLEWRQKIFQRGVTLPGLLIGPGRRVPAPRGALKGDGSSGINPLSQLDFMEQLRWRRCQGKNGILSFE</sequence>
<dbReference type="Proteomes" id="UP000324222">
    <property type="component" value="Unassembled WGS sequence"/>
</dbReference>